<dbReference type="PANTHER" id="PTHR39430">
    <property type="entry name" value="MEMBRANE-ASSOCIATED PROTEASE-RELATED"/>
    <property type="match status" value="1"/>
</dbReference>
<keyword evidence="1" id="KW-1133">Transmembrane helix</keyword>
<evidence type="ECO:0000259" key="2">
    <source>
        <dbReference type="Pfam" id="PF02517"/>
    </source>
</evidence>
<keyword evidence="3" id="KW-0378">Hydrolase</keyword>
<feature type="transmembrane region" description="Helical" evidence="1">
    <location>
        <begin position="61"/>
        <end position="78"/>
    </location>
</feature>
<feature type="transmembrane region" description="Helical" evidence="1">
    <location>
        <begin position="260"/>
        <end position="279"/>
    </location>
</feature>
<keyword evidence="4" id="KW-1185">Reference proteome</keyword>
<feature type="domain" description="CAAX prenyl protease 2/Lysostaphin resistance protein A-like" evidence="2">
    <location>
        <begin position="139"/>
        <end position="223"/>
    </location>
</feature>
<keyword evidence="3" id="KW-0482">Metalloprotease</keyword>
<sequence length="286" mass="30893">MSSAPMPPARGAGILRHWGGQLLQQSWARIVLGWCLVGVAAYVVPPLWGRAPSAPWRQLQPLVWTALSLAVYYAYVRLVERRRVSELDLHRAGQECAAGLLLGTLAFTLVMMLLIGCDAYRILGYRDWSALPAELPRYLQDAITEELLFRAILFRILEQRWGSLTALLVSALLFGALHLGNPGASLLSAAAIAIEAGLLLAAAYMLTRRLWLCTAIHLAWNYVQGAVYSVAVSGTTQHGLLIGRMDGPDWLTGGSFGAEASLPAVLVCGAAGLILLRMAHRTANAA</sequence>
<dbReference type="GO" id="GO:0008237">
    <property type="term" value="F:metallopeptidase activity"/>
    <property type="evidence" value="ECO:0007669"/>
    <property type="project" value="UniProtKB-KW"/>
</dbReference>
<dbReference type="PANTHER" id="PTHR39430:SF1">
    <property type="entry name" value="PROTEASE"/>
    <property type="match status" value="1"/>
</dbReference>
<keyword evidence="1" id="KW-0472">Membrane</keyword>
<protein>
    <submittedName>
        <fullName evidence="3">CPBP family intramembrane metalloprotease</fullName>
    </submittedName>
</protein>
<evidence type="ECO:0000256" key="1">
    <source>
        <dbReference type="SAM" id="Phobius"/>
    </source>
</evidence>
<keyword evidence="3" id="KW-0645">Protease</keyword>
<feature type="transmembrane region" description="Helical" evidence="1">
    <location>
        <begin position="218"/>
        <end position="240"/>
    </location>
</feature>
<evidence type="ECO:0000313" key="4">
    <source>
        <dbReference type="Proteomes" id="UP000433309"/>
    </source>
</evidence>
<feature type="transmembrane region" description="Helical" evidence="1">
    <location>
        <begin position="27"/>
        <end position="49"/>
    </location>
</feature>
<proteinExistence type="predicted"/>
<organism evidence="3 4">
    <name type="scientific">Duganella guangzhouensis</name>
    <dbReference type="NCBI Taxonomy" id="2666084"/>
    <lineage>
        <taxon>Bacteria</taxon>
        <taxon>Pseudomonadati</taxon>
        <taxon>Pseudomonadota</taxon>
        <taxon>Betaproteobacteria</taxon>
        <taxon>Burkholderiales</taxon>
        <taxon>Oxalobacteraceae</taxon>
        <taxon>Telluria group</taxon>
        <taxon>Duganella</taxon>
    </lineage>
</organism>
<dbReference type="GO" id="GO:0004175">
    <property type="term" value="F:endopeptidase activity"/>
    <property type="evidence" value="ECO:0007669"/>
    <property type="project" value="UniProtKB-ARBA"/>
</dbReference>
<dbReference type="GO" id="GO:0080120">
    <property type="term" value="P:CAAX-box protein maturation"/>
    <property type="evidence" value="ECO:0007669"/>
    <property type="project" value="UniProtKB-ARBA"/>
</dbReference>
<name>A0A6I2L0P6_9BURK</name>
<dbReference type="InterPro" id="IPR003675">
    <property type="entry name" value="Rce1/LyrA-like_dom"/>
</dbReference>
<feature type="transmembrane region" description="Helical" evidence="1">
    <location>
        <begin position="98"/>
        <end position="117"/>
    </location>
</feature>
<feature type="transmembrane region" description="Helical" evidence="1">
    <location>
        <begin position="186"/>
        <end position="206"/>
    </location>
</feature>
<reference evidence="3 4" key="1">
    <citation type="submission" date="2019-11" db="EMBL/GenBank/DDBJ databases">
        <title>Novel species isolated from a subtropical stream in China.</title>
        <authorList>
            <person name="Lu H."/>
        </authorList>
    </citation>
    <scope>NUCLEOTIDE SEQUENCE [LARGE SCALE GENOMIC DNA]</scope>
    <source>
        <strain evidence="3 4">FT80W</strain>
    </source>
</reference>
<keyword evidence="1" id="KW-0812">Transmembrane</keyword>
<accession>A0A6I2L0P6</accession>
<dbReference type="Proteomes" id="UP000433309">
    <property type="component" value="Unassembled WGS sequence"/>
</dbReference>
<dbReference type="Pfam" id="PF02517">
    <property type="entry name" value="Rce1-like"/>
    <property type="match status" value="1"/>
</dbReference>
<evidence type="ECO:0000313" key="3">
    <source>
        <dbReference type="EMBL" id="MRW91731.1"/>
    </source>
</evidence>
<comment type="caution">
    <text evidence="3">The sequence shown here is derived from an EMBL/GenBank/DDBJ whole genome shotgun (WGS) entry which is preliminary data.</text>
</comment>
<dbReference type="GO" id="GO:0006508">
    <property type="term" value="P:proteolysis"/>
    <property type="evidence" value="ECO:0007669"/>
    <property type="project" value="UniProtKB-KW"/>
</dbReference>
<dbReference type="RefSeq" id="WP_154378391.1">
    <property type="nucleotide sequence ID" value="NZ_WKJK01000008.1"/>
</dbReference>
<dbReference type="AlphaFoldDB" id="A0A6I2L0P6"/>
<dbReference type="EMBL" id="WKJK01000008">
    <property type="protein sequence ID" value="MRW91731.1"/>
    <property type="molecule type" value="Genomic_DNA"/>
</dbReference>
<gene>
    <name evidence="3" type="ORF">GJ699_17190</name>
</gene>